<dbReference type="RefSeq" id="WP_014480408.1">
    <property type="nucleotide sequence ID" value="NZ_BAABSX010000005.1"/>
</dbReference>
<sequence length="76" mass="8655">MHKNRMKSLKEDYKHFAFTLLAVSTFLYIGAVLPDQGLTLGQKSTMFLADCVFLAGAFFCADRSLIYKKRLEEADE</sequence>
<dbReference type="PATRIC" id="fig|1423.173.peg.139"/>
<dbReference type="InterPro" id="IPR025418">
    <property type="entry name" value="YrhC-like"/>
</dbReference>
<dbReference type="STRING" id="483913.AN935_13305"/>
<reference evidence="3" key="2">
    <citation type="submission" date="2023-03" db="EMBL/GenBank/DDBJ databases">
        <title>Complete genome sequences of 52 Bacillus and Priestia strains isolated from West-African fermentations and 26 reference strains from the DSMZ collection.</title>
        <authorList>
            <person name="Wiedenbein E.S."/>
            <person name="Canoy T.S."/>
            <person name="Hui Y."/>
            <person name="Parkouda C."/>
            <person name="Dawende C."/>
            <person name="Ametefe E."/>
            <person name="Jespersen L."/>
            <person name="Nielsen D.S."/>
        </authorList>
    </citation>
    <scope>NUCLEOTIDE SEQUENCE</scope>
    <source>
        <strain evidence="3">PRO56</strain>
    </source>
</reference>
<name>A0A0C3KL78_BACIU</name>
<reference evidence="2 4" key="1">
    <citation type="submission" date="2014-12" db="EMBL/GenBank/DDBJ databases">
        <title>Comparative genome analysis of Bacillus coagulans HM-08, Clostridium butyricum HM-68, Bacillus subtilis HM-66 and Bacillus licheniformis BL-09.</title>
        <authorList>
            <person name="Zhang H."/>
        </authorList>
    </citation>
    <scope>NUCLEOTIDE SEQUENCE [LARGE SCALE GENOMIC DNA]</scope>
    <source>
        <strain evidence="2 4">HM-66</strain>
    </source>
</reference>
<dbReference type="EMBL" id="CP120576">
    <property type="protein sequence ID" value="WEY86469.1"/>
    <property type="molecule type" value="Genomic_DNA"/>
</dbReference>
<organism evidence="2 4">
    <name type="scientific">Bacillus subtilis</name>
    <dbReference type="NCBI Taxonomy" id="1423"/>
    <lineage>
        <taxon>Bacteria</taxon>
        <taxon>Bacillati</taxon>
        <taxon>Bacillota</taxon>
        <taxon>Bacilli</taxon>
        <taxon>Bacillales</taxon>
        <taxon>Bacillaceae</taxon>
        <taxon>Bacillus</taxon>
    </lineage>
</organism>
<keyword evidence="1" id="KW-1133">Transmembrane helix</keyword>
<feature type="transmembrane region" description="Helical" evidence="1">
    <location>
        <begin position="44"/>
        <end position="61"/>
    </location>
</feature>
<accession>A0A0C3KL78</accession>
<keyword evidence="1" id="KW-0812">Transmembrane</keyword>
<evidence type="ECO:0000256" key="1">
    <source>
        <dbReference type="SAM" id="Phobius"/>
    </source>
</evidence>
<evidence type="ECO:0000313" key="2">
    <source>
        <dbReference type="EMBL" id="KIU13015.1"/>
    </source>
</evidence>
<proteinExistence type="predicted"/>
<dbReference type="AlphaFoldDB" id="A0A0C3KL78"/>
<dbReference type="EMBL" id="JXBC01000001">
    <property type="protein sequence ID" value="KIU13015.1"/>
    <property type="molecule type" value="Genomic_DNA"/>
</dbReference>
<gene>
    <name evidence="3" type="primary">yrhC</name>
    <name evidence="3" type="ORF">P5633_10515</name>
    <name evidence="2" type="ORF">SC09_Contig17orf00153</name>
</gene>
<keyword evidence="1" id="KW-0472">Membrane</keyword>
<dbReference type="Proteomes" id="UP001214898">
    <property type="component" value="Chromosome"/>
</dbReference>
<evidence type="ECO:0000313" key="3">
    <source>
        <dbReference type="EMBL" id="WEY86469.1"/>
    </source>
</evidence>
<evidence type="ECO:0000313" key="4">
    <source>
        <dbReference type="Proteomes" id="UP000032247"/>
    </source>
</evidence>
<dbReference type="Proteomes" id="UP000032247">
    <property type="component" value="Unassembled WGS sequence"/>
</dbReference>
<protein>
    <submittedName>
        <fullName evidence="3">YrhC family protein</fullName>
    </submittedName>
</protein>
<dbReference type="Pfam" id="PF14143">
    <property type="entry name" value="YrhC"/>
    <property type="match status" value="1"/>
</dbReference>